<reference evidence="2 3" key="1">
    <citation type="submission" date="2020-01" db="EMBL/GenBank/DDBJ databases">
        <authorList>
            <person name="Gupta K D."/>
        </authorList>
    </citation>
    <scope>NUCLEOTIDE SEQUENCE [LARGE SCALE GENOMIC DNA]</scope>
</reference>
<organism evidence="2 3">
    <name type="scientific">Cyclocybe aegerita</name>
    <name type="common">Black poplar mushroom</name>
    <name type="synonym">Agrocybe aegerita</name>
    <dbReference type="NCBI Taxonomy" id="1973307"/>
    <lineage>
        <taxon>Eukaryota</taxon>
        <taxon>Fungi</taxon>
        <taxon>Dikarya</taxon>
        <taxon>Basidiomycota</taxon>
        <taxon>Agaricomycotina</taxon>
        <taxon>Agaricomycetes</taxon>
        <taxon>Agaricomycetidae</taxon>
        <taxon>Agaricales</taxon>
        <taxon>Agaricineae</taxon>
        <taxon>Bolbitiaceae</taxon>
        <taxon>Cyclocybe</taxon>
    </lineage>
</organism>
<gene>
    <name evidence="2" type="ORF">AAE3_LOCUS8904</name>
</gene>
<keyword evidence="3" id="KW-1185">Reference proteome</keyword>
<feature type="region of interest" description="Disordered" evidence="1">
    <location>
        <begin position="1"/>
        <end position="21"/>
    </location>
</feature>
<protein>
    <submittedName>
        <fullName evidence="2">Uncharacterized protein</fullName>
    </submittedName>
</protein>
<proteinExistence type="predicted"/>
<dbReference type="AlphaFoldDB" id="A0A8S0WVI5"/>
<dbReference type="EMBL" id="CACVBS010000056">
    <property type="protein sequence ID" value="CAA7266786.1"/>
    <property type="molecule type" value="Genomic_DNA"/>
</dbReference>
<evidence type="ECO:0000256" key="1">
    <source>
        <dbReference type="SAM" id="MobiDB-lite"/>
    </source>
</evidence>
<evidence type="ECO:0000313" key="3">
    <source>
        <dbReference type="Proteomes" id="UP000467700"/>
    </source>
</evidence>
<sequence>MAVPPGPKHVQITPSTSQYAPGSMEAIGNLDVMQRLDAIENQLRDLKKDQQINNAVVLNHGIIARNRQNYPSYERLEKHHDIDRVLALTPRLTDREDVLPDLIGNASAGGNYASV</sequence>
<evidence type="ECO:0000313" key="2">
    <source>
        <dbReference type="EMBL" id="CAA7266786.1"/>
    </source>
</evidence>
<accession>A0A8S0WVI5</accession>
<dbReference type="Proteomes" id="UP000467700">
    <property type="component" value="Unassembled WGS sequence"/>
</dbReference>
<comment type="caution">
    <text evidence="2">The sequence shown here is derived from an EMBL/GenBank/DDBJ whole genome shotgun (WGS) entry which is preliminary data.</text>
</comment>
<name>A0A8S0WVI5_CYCAE</name>